<protein>
    <submittedName>
        <fullName evidence="2">Uncharacterized protein</fullName>
    </submittedName>
</protein>
<reference evidence="2" key="1">
    <citation type="journal article" date="2023" name="G3 (Bethesda)">
        <title>A reference genome for the long-term kleptoplast-retaining sea slug Elysia crispata morphotype clarki.</title>
        <authorList>
            <person name="Eastman K.E."/>
            <person name="Pendleton A.L."/>
            <person name="Shaikh M.A."/>
            <person name="Suttiyut T."/>
            <person name="Ogas R."/>
            <person name="Tomko P."/>
            <person name="Gavelis G."/>
            <person name="Widhalm J.R."/>
            <person name="Wisecaver J.H."/>
        </authorList>
    </citation>
    <scope>NUCLEOTIDE SEQUENCE</scope>
    <source>
        <strain evidence="2">ECLA1</strain>
    </source>
</reference>
<organism evidence="2 3">
    <name type="scientific">Elysia crispata</name>
    <name type="common">lettuce slug</name>
    <dbReference type="NCBI Taxonomy" id="231223"/>
    <lineage>
        <taxon>Eukaryota</taxon>
        <taxon>Metazoa</taxon>
        <taxon>Spiralia</taxon>
        <taxon>Lophotrochozoa</taxon>
        <taxon>Mollusca</taxon>
        <taxon>Gastropoda</taxon>
        <taxon>Heterobranchia</taxon>
        <taxon>Euthyneura</taxon>
        <taxon>Panpulmonata</taxon>
        <taxon>Sacoglossa</taxon>
        <taxon>Placobranchoidea</taxon>
        <taxon>Plakobranchidae</taxon>
        <taxon>Elysia</taxon>
    </lineage>
</organism>
<accession>A0AAE1AS34</accession>
<comment type="caution">
    <text evidence="2">The sequence shown here is derived from an EMBL/GenBank/DDBJ whole genome shotgun (WGS) entry which is preliminary data.</text>
</comment>
<gene>
    <name evidence="2" type="ORF">RRG08_054961</name>
</gene>
<evidence type="ECO:0000256" key="1">
    <source>
        <dbReference type="SAM" id="MobiDB-lite"/>
    </source>
</evidence>
<name>A0AAE1AS34_9GAST</name>
<dbReference type="EMBL" id="JAWDGP010001291">
    <property type="protein sequence ID" value="KAK3793025.1"/>
    <property type="molecule type" value="Genomic_DNA"/>
</dbReference>
<sequence length="93" mass="10868">MSQRQPIKQVEILSNKPWSMALNLYLFSLSIRRCYNQVCGDRIDSVQKLATKIVNREEPIKIEGDKEKKHQRWAEMGRDGQSRAESGSQEQLY</sequence>
<evidence type="ECO:0000313" key="3">
    <source>
        <dbReference type="Proteomes" id="UP001283361"/>
    </source>
</evidence>
<feature type="compositionally biased region" description="Polar residues" evidence="1">
    <location>
        <begin position="83"/>
        <end position="93"/>
    </location>
</feature>
<dbReference type="AlphaFoldDB" id="A0AAE1AS34"/>
<keyword evidence="3" id="KW-1185">Reference proteome</keyword>
<evidence type="ECO:0000313" key="2">
    <source>
        <dbReference type="EMBL" id="KAK3793025.1"/>
    </source>
</evidence>
<feature type="compositionally biased region" description="Basic and acidic residues" evidence="1">
    <location>
        <begin position="61"/>
        <end position="82"/>
    </location>
</feature>
<proteinExistence type="predicted"/>
<feature type="region of interest" description="Disordered" evidence="1">
    <location>
        <begin position="61"/>
        <end position="93"/>
    </location>
</feature>
<dbReference type="Proteomes" id="UP001283361">
    <property type="component" value="Unassembled WGS sequence"/>
</dbReference>